<evidence type="ECO:0000256" key="2">
    <source>
        <dbReference type="ARBA" id="ARBA00005808"/>
    </source>
</evidence>
<feature type="transmembrane region" description="Helical" evidence="8">
    <location>
        <begin position="257"/>
        <end position="281"/>
    </location>
</feature>
<name>A0A6A7G9M0_9CRUS</name>
<keyword evidence="6 8" id="KW-0472">Membrane</keyword>
<evidence type="ECO:0000256" key="5">
    <source>
        <dbReference type="ARBA" id="ARBA00022989"/>
    </source>
</evidence>
<accession>A0A6A7G9M0</accession>
<sequence>MDSTQIPLVQNEGTNSASINGDKPINWSSRTRKGKAIAIGRILFKAFALLSMLYFFIFSLGLMGTSFKVIGGRAQGGIFGFVNDPIAGIMVGILVTVLVQSSSTSTSIVVGLVSVDSENSLTVRQAIPIIMGCNIGTAVTATLVSFIHSAKVDEFRRAFAGAQLNWIYNVLIVIILLVVEYFAHFLEITSDALTSLLTGGSTGSFNSPISAAVAPFVNVFIHADESKLEELAQGVEIEGSLIDDGFMQNTSLSDEGAAALMLVLSLIVMIVALVMLVKLLSSVLKGAAKDWLNKALNFNRYIAMLVGVGVTIMVQSSSITTSTMIPLIGIGVITLEQMLTLTIGANIGTTITALLAALSTDSTFGLQIALVHLLFNIIGMLMLYPIPYLRRIPMKGAEIIGDAVASRRWLSVLHVAGVFVLIPLALLGLSIGDPIALIVGCAVMIFCFSIVIGNLWLKNRRRRQLSYDHEIHGDMDDVSVHISTEDDVDTPSSGSGTESEPQEGQSSPLQIPGVV</sequence>
<dbReference type="AlphaFoldDB" id="A0A6A7G9M0"/>
<keyword evidence="5 8" id="KW-1133">Transmembrane helix</keyword>
<dbReference type="NCBIfam" id="NF037997">
    <property type="entry name" value="Na_Pi_symport"/>
    <property type="match status" value="2"/>
</dbReference>
<feature type="transmembrane region" description="Helical" evidence="8">
    <location>
        <begin position="301"/>
        <end position="327"/>
    </location>
</feature>
<feature type="transmembrane region" description="Helical" evidence="8">
    <location>
        <begin position="435"/>
        <end position="457"/>
    </location>
</feature>
<feature type="transmembrane region" description="Helical" evidence="8">
    <location>
        <begin position="86"/>
        <end position="114"/>
    </location>
</feature>
<dbReference type="PANTHER" id="PTHR10010:SF46">
    <property type="entry name" value="SODIUM-DEPENDENT PHOSPHATE TRANSPORT PROTEIN 2B"/>
    <property type="match status" value="1"/>
</dbReference>
<protein>
    <submittedName>
        <fullName evidence="9">Sodium-dependent phosphate transport protein 2A-like</fullName>
    </submittedName>
</protein>
<evidence type="ECO:0000256" key="3">
    <source>
        <dbReference type="ARBA" id="ARBA00022475"/>
    </source>
</evidence>
<dbReference type="EMBL" id="IACT01007710">
    <property type="protein sequence ID" value="LAC26823.1"/>
    <property type="molecule type" value="mRNA"/>
</dbReference>
<evidence type="ECO:0000256" key="1">
    <source>
        <dbReference type="ARBA" id="ARBA00004424"/>
    </source>
</evidence>
<dbReference type="Pfam" id="PF02690">
    <property type="entry name" value="Na_Pi_cotrans"/>
    <property type="match status" value="2"/>
</dbReference>
<comment type="subcellular location">
    <subcellularLocation>
        <location evidence="1">Apical cell membrane</location>
        <topology evidence="1">Multi-pass membrane protein</topology>
    </subcellularLocation>
</comment>
<keyword evidence="4 8" id="KW-0812">Transmembrane</keyword>
<feature type="region of interest" description="Disordered" evidence="7">
    <location>
        <begin position="484"/>
        <end position="515"/>
    </location>
</feature>
<feature type="transmembrane region" description="Helical" evidence="8">
    <location>
        <begin position="364"/>
        <end position="389"/>
    </location>
</feature>
<feature type="compositionally biased region" description="Polar residues" evidence="7">
    <location>
        <begin position="490"/>
        <end position="509"/>
    </location>
</feature>
<evidence type="ECO:0000256" key="7">
    <source>
        <dbReference type="SAM" id="MobiDB-lite"/>
    </source>
</evidence>
<evidence type="ECO:0000256" key="8">
    <source>
        <dbReference type="SAM" id="Phobius"/>
    </source>
</evidence>
<keyword evidence="3" id="KW-1003">Cell membrane</keyword>
<feature type="transmembrane region" description="Helical" evidence="8">
    <location>
        <begin position="409"/>
        <end position="429"/>
    </location>
</feature>
<dbReference type="PANTHER" id="PTHR10010">
    <property type="entry name" value="SOLUTE CARRIER FAMILY 34 SODIUM PHOSPHATE , MEMBER 2-RELATED"/>
    <property type="match status" value="1"/>
</dbReference>
<evidence type="ECO:0000256" key="6">
    <source>
        <dbReference type="ARBA" id="ARBA00023136"/>
    </source>
</evidence>
<dbReference type="GO" id="GO:0005436">
    <property type="term" value="F:sodium:phosphate symporter activity"/>
    <property type="evidence" value="ECO:0007669"/>
    <property type="project" value="InterPro"/>
</dbReference>
<dbReference type="GO" id="GO:0044341">
    <property type="term" value="P:sodium-dependent phosphate transport"/>
    <property type="evidence" value="ECO:0007669"/>
    <property type="project" value="InterPro"/>
</dbReference>
<feature type="transmembrane region" description="Helical" evidence="8">
    <location>
        <begin position="42"/>
        <end position="66"/>
    </location>
</feature>
<feature type="transmembrane region" description="Helical" evidence="8">
    <location>
        <begin position="166"/>
        <end position="186"/>
    </location>
</feature>
<dbReference type="GO" id="GO:0016324">
    <property type="term" value="C:apical plasma membrane"/>
    <property type="evidence" value="ECO:0007669"/>
    <property type="project" value="UniProtKB-SubCell"/>
</dbReference>
<dbReference type="InterPro" id="IPR003841">
    <property type="entry name" value="Na/Pi_transpt"/>
</dbReference>
<reference evidence="9" key="1">
    <citation type="submission" date="2017-11" db="EMBL/GenBank/DDBJ databases">
        <title>The sensing device of the deep-sea amphipod.</title>
        <authorList>
            <person name="Kobayashi H."/>
            <person name="Nagahama T."/>
            <person name="Arai W."/>
            <person name="Sasagawa Y."/>
            <person name="Umeda M."/>
            <person name="Hayashi T."/>
            <person name="Nikaido I."/>
            <person name="Watanabe H."/>
            <person name="Oguri K."/>
            <person name="Kitazato H."/>
            <person name="Fujioka K."/>
            <person name="Kido Y."/>
            <person name="Takami H."/>
        </authorList>
    </citation>
    <scope>NUCLEOTIDE SEQUENCE</scope>
    <source>
        <tissue evidence="9">Whole body</tissue>
    </source>
</reference>
<organism evidence="9">
    <name type="scientific">Hirondellea gigas</name>
    <dbReference type="NCBI Taxonomy" id="1518452"/>
    <lineage>
        <taxon>Eukaryota</taxon>
        <taxon>Metazoa</taxon>
        <taxon>Ecdysozoa</taxon>
        <taxon>Arthropoda</taxon>
        <taxon>Crustacea</taxon>
        <taxon>Multicrustacea</taxon>
        <taxon>Malacostraca</taxon>
        <taxon>Eumalacostraca</taxon>
        <taxon>Peracarida</taxon>
        <taxon>Amphipoda</taxon>
        <taxon>Amphilochidea</taxon>
        <taxon>Lysianassida</taxon>
        <taxon>Lysianassidira</taxon>
        <taxon>Lysianassoidea</taxon>
        <taxon>Lysianassidae</taxon>
        <taxon>Hirondellea</taxon>
    </lineage>
</organism>
<proteinExistence type="evidence at transcript level"/>
<evidence type="ECO:0000256" key="4">
    <source>
        <dbReference type="ARBA" id="ARBA00022692"/>
    </source>
</evidence>
<comment type="similarity">
    <text evidence="2">Belongs to the SLC34A transporter family.</text>
</comment>
<evidence type="ECO:0000313" key="9">
    <source>
        <dbReference type="EMBL" id="LAC26823.1"/>
    </source>
</evidence>
<feature type="transmembrane region" description="Helical" evidence="8">
    <location>
        <begin position="126"/>
        <end position="146"/>
    </location>
</feature>